<dbReference type="EMBL" id="CM044708">
    <property type="protein sequence ID" value="KAI5648705.1"/>
    <property type="molecule type" value="Genomic_DNA"/>
</dbReference>
<proteinExistence type="predicted"/>
<evidence type="ECO:0000313" key="2">
    <source>
        <dbReference type="Proteomes" id="UP001060085"/>
    </source>
</evidence>
<accession>A0ACB9ZMP6</accession>
<comment type="caution">
    <text evidence="1">The sequence shown here is derived from an EMBL/GenBank/DDBJ whole genome shotgun (WGS) entry which is preliminary data.</text>
</comment>
<organism evidence="1 2">
    <name type="scientific">Catharanthus roseus</name>
    <name type="common">Madagascar periwinkle</name>
    <name type="synonym">Vinca rosea</name>
    <dbReference type="NCBI Taxonomy" id="4058"/>
    <lineage>
        <taxon>Eukaryota</taxon>
        <taxon>Viridiplantae</taxon>
        <taxon>Streptophyta</taxon>
        <taxon>Embryophyta</taxon>
        <taxon>Tracheophyta</taxon>
        <taxon>Spermatophyta</taxon>
        <taxon>Magnoliopsida</taxon>
        <taxon>eudicotyledons</taxon>
        <taxon>Gunneridae</taxon>
        <taxon>Pentapetalae</taxon>
        <taxon>asterids</taxon>
        <taxon>lamiids</taxon>
        <taxon>Gentianales</taxon>
        <taxon>Apocynaceae</taxon>
        <taxon>Rauvolfioideae</taxon>
        <taxon>Vinceae</taxon>
        <taxon>Catharanthinae</taxon>
        <taxon>Catharanthus</taxon>
    </lineage>
</organism>
<evidence type="ECO:0000313" key="1">
    <source>
        <dbReference type="EMBL" id="KAI5648705.1"/>
    </source>
</evidence>
<name>A0ACB9ZMP6_CATRO</name>
<keyword evidence="2" id="KW-1185">Reference proteome</keyword>
<dbReference type="Proteomes" id="UP001060085">
    <property type="component" value="Linkage Group LG08"/>
</dbReference>
<reference evidence="2" key="1">
    <citation type="journal article" date="2023" name="Nat. Plants">
        <title>Single-cell RNA sequencing provides a high-resolution roadmap for understanding the multicellular compartmentation of specialized metabolism.</title>
        <authorList>
            <person name="Sun S."/>
            <person name="Shen X."/>
            <person name="Li Y."/>
            <person name="Li Y."/>
            <person name="Wang S."/>
            <person name="Li R."/>
            <person name="Zhang H."/>
            <person name="Shen G."/>
            <person name="Guo B."/>
            <person name="Wei J."/>
            <person name="Xu J."/>
            <person name="St-Pierre B."/>
            <person name="Chen S."/>
            <person name="Sun C."/>
        </authorList>
    </citation>
    <scope>NUCLEOTIDE SEQUENCE [LARGE SCALE GENOMIC DNA]</scope>
</reference>
<protein>
    <submittedName>
        <fullName evidence="1">Uncharacterized protein</fullName>
    </submittedName>
</protein>
<sequence>MESSVVWKLSARMVLATIDYEMPELGPDELVMLWDSDFVRGARLLHYILTQDGQKHNKLLNVVPRGMQIPYSAAVDLVAGLGVSQVVSEPFCICIYCVGITPQGRLVNIKMEFSECGF</sequence>
<gene>
    <name evidence="1" type="ORF">M9H77_34710</name>
</gene>